<evidence type="ECO:0000313" key="7">
    <source>
        <dbReference type="EMBL" id="KAJ8309743.1"/>
    </source>
</evidence>
<feature type="region of interest" description="Disordered" evidence="5">
    <location>
        <begin position="177"/>
        <end position="204"/>
    </location>
</feature>
<dbReference type="InterPro" id="IPR006052">
    <property type="entry name" value="TNF_dom"/>
</dbReference>
<feature type="domain" description="THD" evidence="6">
    <location>
        <begin position="1"/>
        <end position="138"/>
    </location>
</feature>
<evidence type="ECO:0000256" key="5">
    <source>
        <dbReference type="SAM" id="MobiDB-lite"/>
    </source>
</evidence>
<evidence type="ECO:0000256" key="2">
    <source>
        <dbReference type="ARBA" id="ARBA00008670"/>
    </source>
</evidence>
<dbReference type="Proteomes" id="UP001217089">
    <property type="component" value="Unassembled WGS sequence"/>
</dbReference>
<dbReference type="Gene3D" id="3.30.40.10">
    <property type="entry name" value="Zinc/RING finger domain, C3HC4 (zinc finger)"/>
    <property type="match status" value="1"/>
</dbReference>
<dbReference type="Gene3D" id="2.60.120.40">
    <property type="match status" value="1"/>
</dbReference>
<keyword evidence="4" id="KW-0472">Membrane</keyword>
<dbReference type="PANTHER" id="PTHR11471">
    <property type="entry name" value="TUMOR NECROSIS FACTOR FAMILY MEMBER"/>
    <property type="match status" value="1"/>
</dbReference>
<dbReference type="PANTHER" id="PTHR11471:SF13">
    <property type="entry name" value="TNF FAMILY PROFILE DOMAIN-CONTAINING PROTEIN"/>
    <property type="match status" value="1"/>
</dbReference>
<dbReference type="Pfam" id="PF00229">
    <property type="entry name" value="TNF"/>
    <property type="match status" value="1"/>
</dbReference>
<dbReference type="InterPro" id="IPR008983">
    <property type="entry name" value="Tumour_necrosis_fac-like_dom"/>
</dbReference>
<dbReference type="PROSITE" id="PS50049">
    <property type="entry name" value="THD_2"/>
    <property type="match status" value="1"/>
</dbReference>
<dbReference type="SUPFAM" id="SSF49842">
    <property type="entry name" value="TNF-like"/>
    <property type="match status" value="1"/>
</dbReference>
<evidence type="ECO:0000313" key="8">
    <source>
        <dbReference type="Proteomes" id="UP001217089"/>
    </source>
</evidence>
<gene>
    <name evidence="7" type="ORF">KUTeg_011608</name>
</gene>
<evidence type="ECO:0000259" key="6">
    <source>
        <dbReference type="PROSITE" id="PS50049"/>
    </source>
</evidence>
<keyword evidence="8" id="KW-1185">Reference proteome</keyword>
<keyword evidence="3" id="KW-0202">Cytokine</keyword>
<evidence type="ECO:0000256" key="1">
    <source>
        <dbReference type="ARBA" id="ARBA00004370"/>
    </source>
</evidence>
<dbReference type="InterPro" id="IPR013083">
    <property type="entry name" value="Znf_RING/FYVE/PHD"/>
</dbReference>
<name>A0ABQ9EX39_TEGGR</name>
<reference evidence="7 8" key="1">
    <citation type="submission" date="2022-12" db="EMBL/GenBank/DDBJ databases">
        <title>Chromosome-level genome of Tegillarca granosa.</title>
        <authorList>
            <person name="Kim J."/>
        </authorList>
    </citation>
    <scope>NUCLEOTIDE SEQUENCE [LARGE SCALE GENOMIC DNA]</scope>
    <source>
        <strain evidence="7">Teg-2019</strain>
        <tissue evidence="7">Adductor muscle</tissue>
    </source>
</reference>
<evidence type="ECO:0000256" key="3">
    <source>
        <dbReference type="ARBA" id="ARBA00022514"/>
    </source>
</evidence>
<organism evidence="7 8">
    <name type="scientific">Tegillarca granosa</name>
    <name type="common">Malaysian cockle</name>
    <name type="synonym">Anadara granosa</name>
    <dbReference type="NCBI Taxonomy" id="220873"/>
    <lineage>
        <taxon>Eukaryota</taxon>
        <taxon>Metazoa</taxon>
        <taxon>Spiralia</taxon>
        <taxon>Lophotrochozoa</taxon>
        <taxon>Mollusca</taxon>
        <taxon>Bivalvia</taxon>
        <taxon>Autobranchia</taxon>
        <taxon>Pteriomorphia</taxon>
        <taxon>Arcoida</taxon>
        <taxon>Arcoidea</taxon>
        <taxon>Arcidae</taxon>
        <taxon>Tegillarca</taxon>
    </lineage>
</organism>
<comment type="similarity">
    <text evidence="2">Belongs to the tumor necrosis factor family.</text>
</comment>
<protein>
    <recommendedName>
        <fullName evidence="6">THD domain-containing protein</fullName>
    </recommendedName>
</protein>
<dbReference type="CDD" id="cd15517">
    <property type="entry name" value="PHD_TCF19_like"/>
    <property type="match status" value="1"/>
</dbReference>
<comment type="caution">
    <text evidence="7">The sequence shown here is derived from an EMBL/GenBank/DDBJ whole genome shotgun (WGS) entry which is preliminary data.</text>
</comment>
<comment type="subcellular location">
    <subcellularLocation>
        <location evidence="1">Membrane</location>
    </subcellularLocation>
</comment>
<dbReference type="InterPro" id="IPR011011">
    <property type="entry name" value="Znf_FYVE_PHD"/>
</dbReference>
<evidence type="ECO:0000256" key="4">
    <source>
        <dbReference type="ARBA" id="ARBA00023136"/>
    </source>
</evidence>
<dbReference type="SUPFAM" id="SSF57903">
    <property type="entry name" value="FYVE/PHD zinc finger"/>
    <property type="match status" value="1"/>
</dbReference>
<proteinExistence type="inferred from homology"/>
<sequence>MDNYNTHIISWDATSTLSFVQDVVYKNGQFAIIQKGYYYIYSQVTFKESNITENPYTSLLHSIFKIKTNGNSEYTEKLLESSQSKCQLQSQTSNSKSYIGDVFYLQENDNLQVRVTRVSKSGKVKITTVKRFGGIDKLRMPKKHEHRNKAFSKRKDTLLLKAGNVYKWQSPLHPQDKTLEEESCRTQETGNQRQDEPQFPLISAPTKKDYGSQTTLSYLNTQTTDDDKCKICGEGELLEKALWVGCSMDTCAYWVHCKCVGICAKTKPDGRHFFTFRFRFSTTKSPPSPLEIFPLTENVAFSCKKSLTGAGDCSLTTLSRSNHLIQKSFWYNIPKLTESSNMALVVVRPIAMDNLVSFSSPRKPPSIAFITSSKKSSICNFFLAEHFSWPSATETHAVHKNVE</sequence>
<dbReference type="EMBL" id="JARBDR010000640">
    <property type="protein sequence ID" value="KAJ8309743.1"/>
    <property type="molecule type" value="Genomic_DNA"/>
</dbReference>
<accession>A0ABQ9EX39</accession>